<feature type="non-terminal residue" evidence="2">
    <location>
        <position position="1"/>
    </location>
</feature>
<protein>
    <submittedName>
        <fullName evidence="2">Uncharacterized protein YmdB</fullName>
    </submittedName>
</protein>
<feature type="compositionally biased region" description="Basic residues" evidence="1">
    <location>
        <begin position="184"/>
        <end position="201"/>
    </location>
</feature>
<feature type="compositionally biased region" description="Basic and acidic residues" evidence="1">
    <location>
        <begin position="1"/>
        <end position="11"/>
    </location>
</feature>
<feature type="compositionally biased region" description="Low complexity" evidence="1">
    <location>
        <begin position="79"/>
        <end position="98"/>
    </location>
</feature>
<feature type="compositionally biased region" description="Gly residues" evidence="1">
    <location>
        <begin position="132"/>
        <end position="150"/>
    </location>
</feature>
<gene>
    <name evidence="2" type="ORF">AVDCRST_MAG68-5475</name>
</gene>
<evidence type="ECO:0000313" key="2">
    <source>
        <dbReference type="EMBL" id="CAA9367931.1"/>
    </source>
</evidence>
<reference evidence="2" key="1">
    <citation type="submission" date="2020-02" db="EMBL/GenBank/DDBJ databases">
        <authorList>
            <person name="Meier V. D."/>
        </authorList>
    </citation>
    <scope>NUCLEOTIDE SEQUENCE</scope>
    <source>
        <strain evidence="2">AVDCRST_MAG68</strain>
    </source>
</reference>
<dbReference type="EMBL" id="CADCTW010000230">
    <property type="protein sequence ID" value="CAA9367931.1"/>
    <property type="molecule type" value="Genomic_DNA"/>
</dbReference>
<evidence type="ECO:0000256" key="1">
    <source>
        <dbReference type="SAM" id="MobiDB-lite"/>
    </source>
</evidence>
<feature type="region of interest" description="Disordered" evidence="1">
    <location>
        <begin position="1"/>
        <end position="270"/>
    </location>
</feature>
<feature type="compositionally biased region" description="Low complexity" evidence="1">
    <location>
        <begin position="111"/>
        <end position="131"/>
    </location>
</feature>
<proteinExistence type="predicted"/>
<feature type="compositionally biased region" description="Basic residues" evidence="1">
    <location>
        <begin position="39"/>
        <end position="53"/>
    </location>
</feature>
<accession>A0A6J4MSU7</accession>
<feature type="compositionally biased region" description="Basic and acidic residues" evidence="1">
    <location>
        <begin position="202"/>
        <end position="211"/>
    </location>
</feature>
<feature type="non-terminal residue" evidence="2">
    <location>
        <position position="270"/>
    </location>
</feature>
<feature type="compositionally biased region" description="Low complexity" evidence="1">
    <location>
        <begin position="212"/>
        <end position="236"/>
    </location>
</feature>
<organism evidence="2">
    <name type="scientific">uncultured Gemmatimonadota bacterium</name>
    <dbReference type="NCBI Taxonomy" id="203437"/>
    <lineage>
        <taxon>Bacteria</taxon>
        <taxon>Pseudomonadati</taxon>
        <taxon>Gemmatimonadota</taxon>
        <taxon>environmental samples</taxon>
    </lineage>
</organism>
<feature type="compositionally biased region" description="Gly residues" evidence="1">
    <location>
        <begin position="99"/>
        <end position="110"/>
    </location>
</feature>
<name>A0A6J4MSU7_9BACT</name>
<dbReference type="AlphaFoldDB" id="A0A6J4MSU7"/>
<feature type="compositionally biased region" description="Basic and acidic residues" evidence="1">
    <location>
        <begin position="241"/>
        <end position="258"/>
    </location>
</feature>
<sequence length="270" mass="27077">EDPVRGGRDRVAGPAGGGAAPEAGQKGRGGGRGGAQRRELRRRLRDHAGHRPRVPGAGGGRHHHRQPRVGQEGDPSPPQDRAAPAAAGQLPAAQPGPRARGGQGRRGAAGGDQPAGAHLHGPAGRPLPHGRGPAGGAARRGGRGGGGLPRGGHQREAGVRALPGRARGRRGGDAHALPDGGRARAPRRHGADHGPGAHRRAGRGDRDEDRALGGAAAHAGPRRAASAGRRGADAAGRSGGRGRDDRARPLHPAGERSLRAGPPGGVQEEV</sequence>